<keyword evidence="2 3" id="KW-0378">Hydrolase</keyword>
<name>A0A150J030_9EURY</name>
<evidence type="ECO:0000313" key="3">
    <source>
        <dbReference type="EMBL" id="KYC50532.1"/>
    </source>
</evidence>
<organism evidence="3 4">
    <name type="scientific">Candidatus Methanofastidiosum methylothiophilum</name>
    <dbReference type="NCBI Taxonomy" id="1705564"/>
    <lineage>
        <taxon>Archaea</taxon>
        <taxon>Methanobacteriati</taxon>
        <taxon>Methanobacteriota</taxon>
        <taxon>Stenosarchaea group</taxon>
        <taxon>Candidatus Methanofastidiosia</taxon>
        <taxon>Candidatus Methanofastidiosales</taxon>
        <taxon>Candidatus Methanofastidiosaceae</taxon>
        <taxon>Candidatus Methanofastidiosum</taxon>
    </lineage>
</organism>
<dbReference type="PANTHER" id="PTHR11839:SF18">
    <property type="entry name" value="NUDIX HYDROLASE DOMAIN-CONTAINING PROTEIN"/>
    <property type="match status" value="1"/>
</dbReference>
<evidence type="ECO:0000256" key="2">
    <source>
        <dbReference type="ARBA" id="ARBA00022801"/>
    </source>
</evidence>
<reference evidence="3 4" key="1">
    <citation type="journal article" date="2016" name="ISME J.">
        <title>Chasing the elusive Euryarchaeota class WSA2: genomes reveal a uniquely fastidious methyl-reducing methanogen.</title>
        <authorList>
            <person name="Nobu M.K."/>
            <person name="Narihiro T."/>
            <person name="Kuroda K."/>
            <person name="Mei R."/>
            <person name="Liu W.T."/>
        </authorList>
    </citation>
    <scope>NUCLEOTIDE SEQUENCE [LARGE SCALE GENOMIC DNA]</scope>
    <source>
        <strain evidence="3">U1lsi0528_Bin089</strain>
    </source>
</reference>
<dbReference type="InterPro" id="IPR015797">
    <property type="entry name" value="NUDIX_hydrolase-like_dom_sf"/>
</dbReference>
<comment type="cofactor">
    <cofactor evidence="1">
        <name>Mg(2+)</name>
        <dbReference type="ChEBI" id="CHEBI:18420"/>
    </cofactor>
</comment>
<accession>A0A150J030</accession>
<proteinExistence type="predicted"/>
<comment type="caution">
    <text evidence="3">The sequence shown here is derived from an EMBL/GenBank/DDBJ whole genome shotgun (WGS) entry which is preliminary data.</text>
</comment>
<dbReference type="GO" id="GO:0016787">
    <property type="term" value="F:hydrolase activity"/>
    <property type="evidence" value="ECO:0007669"/>
    <property type="project" value="UniProtKB-KW"/>
</dbReference>
<dbReference type="GO" id="GO:0005829">
    <property type="term" value="C:cytosol"/>
    <property type="evidence" value="ECO:0007669"/>
    <property type="project" value="TreeGrafter"/>
</dbReference>
<dbReference type="EMBL" id="LNGD01000079">
    <property type="protein sequence ID" value="KYC50532.1"/>
    <property type="molecule type" value="Genomic_DNA"/>
</dbReference>
<dbReference type="SUPFAM" id="SSF55811">
    <property type="entry name" value="Nudix"/>
    <property type="match status" value="1"/>
</dbReference>
<dbReference type="PANTHER" id="PTHR11839">
    <property type="entry name" value="UDP/ADP-SUGAR PYROPHOSPHATASE"/>
    <property type="match status" value="1"/>
</dbReference>
<evidence type="ECO:0000256" key="1">
    <source>
        <dbReference type="ARBA" id="ARBA00001946"/>
    </source>
</evidence>
<sequence>MKKVSEKILYQGNWLELKESSYDNNGIEVKWEMVDRKISKITVAIIAKLIPSERYVFIKQYRIPIRNYMIGFPAGVSDGKDLEHDIKKELKEETGYSGEIIKISPVLKSNPGLTDETVRIAIVEINENMFENINPRQELEPSEEIEVILLKKEEIRDFIKEQTKKGVDIGVGVWYTFNWII</sequence>
<evidence type="ECO:0000313" key="4">
    <source>
        <dbReference type="Proteomes" id="UP000075578"/>
    </source>
</evidence>
<dbReference type="Proteomes" id="UP000075578">
    <property type="component" value="Unassembled WGS sequence"/>
</dbReference>
<protein>
    <submittedName>
        <fullName evidence="3">Adenosine nucleotide hydrolase NudE</fullName>
    </submittedName>
</protein>
<dbReference type="AlphaFoldDB" id="A0A150J030"/>
<dbReference type="GO" id="GO:0019693">
    <property type="term" value="P:ribose phosphate metabolic process"/>
    <property type="evidence" value="ECO:0007669"/>
    <property type="project" value="TreeGrafter"/>
</dbReference>
<dbReference type="Gene3D" id="3.90.79.10">
    <property type="entry name" value="Nucleoside Triphosphate Pyrophosphohydrolase"/>
    <property type="match status" value="1"/>
</dbReference>
<dbReference type="GO" id="GO:0006753">
    <property type="term" value="P:nucleoside phosphate metabolic process"/>
    <property type="evidence" value="ECO:0007669"/>
    <property type="project" value="TreeGrafter"/>
</dbReference>
<gene>
    <name evidence="3" type="ORF">AMQ74_01236</name>
</gene>